<evidence type="ECO:0000313" key="2">
    <source>
        <dbReference type="EMBL" id="SEE85887.1"/>
    </source>
</evidence>
<name>A0A1H5MAR9_RHOJO</name>
<dbReference type="Proteomes" id="UP000183407">
    <property type="component" value="Unassembled WGS sequence"/>
</dbReference>
<feature type="signal peptide" evidence="1">
    <location>
        <begin position="1"/>
        <end position="31"/>
    </location>
</feature>
<evidence type="ECO:0000313" key="3">
    <source>
        <dbReference type="Proteomes" id="UP000183407"/>
    </source>
</evidence>
<proteinExistence type="predicted"/>
<feature type="chain" id="PRO_5010360904" evidence="1">
    <location>
        <begin position="32"/>
        <end position="137"/>
    </location>
</feature>
<reference evidence="3" key="1">
    <citation type="submission" date="2016-10" db="EMBL/GenBank/DDBJ databases">
        <authorList>
            <person name="Varghese N."/>
        </authorList>
    </citation>
    <scope>NUCLEOTIDE SEQUENCE [LARGE SCALE GENOMIC DNA]</scope>
    <source>
        <strain evidence="3">DSM 44719</strain>
    </source>
</reference>
<organism evidence="2 3">
    <name type="scientific">Rhodococcus jostii</name>
    <dbReference type="NCBI Taxonomy" id="132919"/>
    <lineage>
        <taxon>Bacteria</taxon>
        <taxon>Bacillati</taxon>
        <taxon>Actinomycetota</taxon>
        <taxon>Actinomycetes</taxon>
        <taxon>Mycobacteriales</taxon>
        <taxon>Nocardiaceae</taxon>
        <taxon>Rhodococcus</taxon>
    </lineage>
</organism>
<dbReference type="EMBL" id="FNTL01000005">
    <property type="protein sequence ID" value="SEE85887.1"/>
    <property type="molecule type" value="Genomic_DNA"/>
</dbReference>
<gene>
    <name evidence="2" type="ORF">SAMN04490220_8771</name>
</gene>
<protein>
    <submittedName>
        <fullName evidence="2">Uncharacterized protein</fullName>
    </submittedName>
</protein>
<accession>A0A1H5MAR9</accession>
<keyword evidence="1" id="KW-0732">Signal</keyword>
<sequence length="137" mass="14070">MRSLRWSVCKALLVAGLVATPLVWSSGEAVAAPGVTPFQIPRVWASGTFGLCFPACVDAPFAVTGEAPGVVTFHDPTLMESIVLWVGWTNLSTGASGVVRVTGDAPGIGFTGAGVVVASAMGNLVEYVGARGIFYVQ</sequence>
<evidence type="ECO:0000256" key="1">
    <source>
        <dbReference type="SAM" id="SignalP"/>
    </source>
</evidence>
<dbReference type="AlphaFoldDB" id="A0A1H5MAR9"/>